<gene>
    <name evidence="1" type="ORF">JYU34_003125</name>
</gene>
<reference evidence="1 2" key="1">
    <citation type="submission" date="2021-06" db="EMBL/GenBank/DDBJ databases">
        <title>A haploid diamondback moth (Plutella xylostella L.) genome assembly resolves 31 chromosomes and identifies a diamide resistance mutation.</title>
        <authorList>
            <person name="Ward C.M."/>
            <person name="Perry K.D."/>
            <person name="Baker G."/>
            <person name="Powis K."/>
            <person name="Heckel D.G."/>
            <person name="Baxter S.W."/>
        </authorList>
    </citation>
    <scope>NUCLEOTIDE SEQUENCE [LARGE SCALE GENOMIC DNA]</scope>
    <source>
        <strain evidence="1 2">LV</strain>
        <tissue evidence="1">Single pupa</tissue>
    </source>
</reference>
<dbReference type="Proteomes" id="UP000823941">
    <property type="component" value="Chromosome 5"/>
</dbReference>
<evidence type="ECO:0000313" key="1">
    <source>
        <dbReference type="EMBL" id="KAG7310352.1"/>
    </source>
</evidence>
<name>A0ABQ7QZ85_PLUXY</name>
<evidence type="ECO:0000313" key="2">
    <source>
        <dbReference type="Proteomes" id="UP000823941"/>
    </source>
</evidence>
<organism evidence="1 2">
    <name type="scientific">Plutella xylostella</name>
    <name type="common">Diamondback moth</name>
    <name type="synonym">Plutella maculipennis</name>
    <dbReference type="NCBI Taxonomy" id="51655"/>
    <lineage>
        <taxon>Eukaryota</taxon>
        <taxon>Metazoa</taxon>
        <taxon>Ecdysozoa</taxon>
        <taxon>Arthropoda</taxon>
        <taxon>Hexapoda</taxon>
        <taxon>Insecta</taxon>
        <taxon>Pterygota</taxon>
        <taxon>Neoptera</taxon>
        <taxon>Endopterygota</taxon>
        <taxon>Lepidoptera</taxon>
        <taxon>Glossata</taxon>
        <taxon>Ditrysia</taxon>
        <taxon>Yponomeutoidea</taxon>
        <taxon>Plutellidae</taxon>
        <taxon>Plutella</taxon>
    </lineage>
</organism>
<comment type="caution">
    <text evidence="1">The sequence shown here is derived from an EMBL/GenBank/DDBJ whole genome shotgun (WGS) entry which is preliminary data.</text>
</comment>
<keyword evidence="2" id="KW-1185">Reference proteome</keyword>
<protein>
    <submittedName>
        <fullName evidence="1">Uncharacterized protein</fullName>
    </submittedName>
</protein>
<accession>A0ABQ7QZ85</accession>
<dbReference type="EMBL" id="JAHIBW010000005">
    <property type="protein sequence ID" value="KAG7310352.1"/>
    <property type="molecule type" value="Genomic_DNA"/>
</dbReference>
<sequence length="87" mass="10054">MPRQVPTVNVPLIPERVHSYTTLPRYNHIHTAERNLVQSHTHAAQRNLVQSHTHVTEIPGTVTHTRLRGRWLASWADMNETDRTYGP</sequence>
<proteinExistence type="predicted"/>